<feature type="signal peptide" evidence="1">
    <location>
        <begin position="1"/>
        <end position="16"/>
    </location>
</feature>
<dbReference type="Pfam" id="PF06585">
    <property type="entry name" value="JHBP"/>
    <property type="match status" value="2"/>
</dbReference>
<dbReference type="EMBL" id="JRES01001649">
    <property type="protein sequence ID" value="KNC21174.1"/>
    <property type="molecule type" value="Genomic_DNA"/>
</dbReference>
<dbReference type="OrthoDB" id="6370791at2759"/>
<evidence type="ECO:0008006" key="4">
    <source>
        <dbReference type="Google" id="ProtNLM"/>
    </source>
</evidence>
<evidence type="ECO:0000313" key="2">
    <source>
        <dbReference type="EMBL" id="KNC21174.1"/>
    </source>
</evidence>
<dbReference type="SMART" id="SM00700">
    <property type="entry name" value="JHBP"/>
    <property type="match status" value="2"/>
</dbReference>
<sequence length="513" mass="56163">MKIFICLLALVAIAAGTQNVDPFASRSISSTVVEAIEDLRDQMPCGFPGMGIPPLAPLRVSHKDVNIDTPALRLSGTVDNFRLNGLNDFEIAEMKVNAITSKVTFRFIFNNVNVDTLYDLKLMLKKAGFTINMVGAGPAKFAIKDMHIWGNIKYSLGVISGKLKLKKLEVRARIGDVDSDIEGILGEGAINHKMNEVLEEAVEMAINENEDLISETIESLALPMVNGVLEEVKLSDLVGGSGGEEETNMKYLLILLALMPLALAGEYEEIANAEARSISSQVVDAIEAAKEQMPCGFPGLGIPPLAPLKIAHQEIAIDNSAVQAFGEINNFRLDGLNDFDIVEFKVSPIFSRVNFKFNWNHVYFNTDYELSTARDNKGIKRSGPAKFALKDLTVWGVIKYNLGLISGKLTLKEFSVYVSLGEVKSEIGGLSKIPIINRKLNRIIEEWFMLAVNDNTNKVAELTNSMVVPIVNDMLSDMSLSDLLGMLGGGGSGESEPVPCIPPEDSDYMKYFY</sequence>
<dbReference type="PANTHER" id="PTHR20993">
    <property type="entry name" value="GH07914P"/>
    <property type="match status" value="1"/>
</dbReference>
<dbReference type="OMA" id="AIMKIFV"/>
<evidence type="ECO:0000313" key="3">
    <source>
        <dbReference type="Proteomes" id="UP000037069"/>
    </source>
</evidence>
<feature type="chain" id="PRO_5005535027" description="Protein takeout" evidence="1">
    <location>
        <begin position="17"/>
        <end position="513"/>
    </location>
</feature>
<organism evidence="2 3">
    <name type="scientific">Lucilia cuprina</name>
    <name type="common">Green bottle fly</name>
    <name type="synonym">Australian sheep blowfly</name>
    <dbReference type="NCBI Taxonomy" id="7375"/>
    <lineage>
        <taxon>Eukaryota</taxon>
        <taxon>Metazoa</taxon>
        <taxon>Ecdysozoa</taxon>
        <taxon>Arthropoda</taxon>
        <taxon>Hexapoda</taxon>
        <taxon>Insecta</taxon>
        <taxon>Pterygota</taxon>
        <taxon>Neoptera</taxon>
        <taxon>Endopterygota</taxon>
        <taxon>Diptera</taxon>
        <taxon>Brachycera</taxon>
        <taxon>Muscomorpha</taxon>
        <taxon>Oestroidea</taxon>
        <taxon>Calliphoridae</taxon>
        <taxon>Luciliinae</taxon>
        <taxon>Lucilia</taxon>
    </lineage>
</organism>
<name>A0A0L0BPM1_LUCCU</name>
<dbReference type="InterPro" id="IPR010562">
    <property type="entry name" value="Haemolymph_juvenile_hormone-bd"/>
</dbReference>
<comment type="caution">
    <text evidence="2">The sequence shown here is derived from an EMBL/GenBank/DDBJ whole genome shotgun (WGS) entry which is preliminary data.</text>
</comment>
<reference evidence="2 3" key="1">
    <citation type="journal article" date="2015" name="Nat. Commun.">
        <title>Lucilia cuprina genome unlocks parasitic fly biology to underpin future interventions.</title>
        <authorList>
            <person name="Anstead C.A."/>
            <person name="Korhonen P.K."/>
            <person name="Young N.D."/>
            <person name="Hall R.S."/>
            <person name="Jex A.R."/>
            <person name="Murali S.C."/>
            <person name="Hughes D.S."/>
            <person name="Lee S.F."/>
            <person name="Perry T."/>
            <person name="Stroehlein A.J."/>
            <person name="Ansell B.R."/>
            <person name="Breugelmans B."/>
            <person name="Hofmann A."/>
            <person name="Qu J."/>
            <person name="Dugan S."/>
            <person name="Lee S.L."/>
            <person name="Chao H."/>
            <person name="Dinh H."/>
            <person name="Han Y."/>
            <person name="Doddapaneni H.V."/>
            <person name="Worley K.C."/>
            <person name="Muzny D.M."/>
            <person name="Ioannidis P."/>
            <person name="Waterhouse R.M."/>
            <person name="Zdobnov E.M."/>
            <person name="James P.J."/>
            <person name="Bagnall N.H."/>
            <person name="Kotze A.C."/>
            <person name="Gibbs R.A."/>
            <person name="Richards S."/>
            <person name="Batterham P."/>
            <person name="Gasser R.B."/>
        </authorList>
    </citation>
    <scope>NUCLEOTIDE SEQUENCE [LARGE SCALE GENOMIC DNA]</scope>
    <source>
        <strain evidence="2 3">LS</strain>
        <tissue evidence="2">Full body</tissue>
    </source>
</reference>
<evidence type="ECO:0000256" key="1">
    <source>
        <dbReference type="SAM" id="SignalP"/>
    </source>
</evidence>
<keyword evidence="1" id="KW-0732">Signal</keyword>
<dbReference type="Gene3D" id="3.15.10.30">
    <property type="entry name" value="Haemolymph juvenile hormone binding protein"/>
    <property type="match status" value="2"/>
</dbReference>
<dbReference type="InterPro" id="IPR038606">
    <property type="entry name" value="To_sf"/>
</dbReference>
<keyword evidence="3" id="KW-1185">Reference proteome</keyword>
<dbReference type="PANTHER" id="PTHR20993:SF0">
    <property type="entry name" value="GH07914P"/>
    <property type="match status" value="1"/>
</dbReference>
<dbReference type="Proteomes" id="UP000037069">
    <property type="component" value="Unassembled WGS sequence"/>
</dbReference>
<accession>A0A0L0BPM1</accession>
<gene>
    <name evidence="2" type="ORF">FF38_00032</name>
</gene>
<proteinExistence type="predicted"/>
<dbReference type="AlphaFoldDB" id="A0A0L0BPM1"/>
<protein>
    <recommendedName>
        <fullName evidence="4">Protein takeout</fullName>
    </recommendedName>
</protein>